<dbReference type="RefSeq" id="WP_029343689.1">
    <property type="nucleotide sequence ID" value="NZ_JNLP01000001.1"/>
</dbReference>
<dbReference type="EMBL" id="PKRZ01000001">
    <property type="protein sequence ID" value="PLW60876.1"/>
    <property type="molecule type" value="Genomic_DNA"/>
</dbReference>
<evidence type="ECO:0000313" key="3">
    <source>
        <dbReference type="Proteomes" id="UP000234865"/>
    </source>
</evidence>
<feature type="transmembrane region" description="Helical" evidence="1">
    <location>
        <begin position="122"/>
        <end position="140"/>
    </location>
</feature>
<accession>A0A2N5WF61</accession>
<organism evidence="2 3">
    <name type="scientific">Lactococcus lactis subsp. lactis</name>
    <name type="common">Streptococcus lactis</name>
    <dbReference type="NCBI Taxonomy" id="1360"/>
    <lineage>
        <taxon>Bacteria</taxon>
        <taxon>Bacillati</taxon>
        <taxon>Bacillota</taxon>
        <taxon>Bacilli</taxon>
        <taxon>Lactobacillales</taxon>
        <taxon>Streptococcaceae</taxon>
        <taxon>Lactococcus</taxon>
    </lineage>
</organism>
<evidence type="ECO:0000256" key="1">
    <source>
        <dbReference type="SAM" id="Phobius"/>
    </source>
</evidence>
<name>A0A2N5WF61_LACLL</name>
<protein>
    <submittedName>
        <fullName evidence="2">Uncharacterized protein</fullName>
    </submittedName>
</protein>
<gene>
    <name evidence="2" type="ORF">CYU10_001924</name>
</gene>
<sequence length="164" mass="18743">MDKTFHYNGLANYGAIKSFEVDKKSKDQQVSSSKLLAAVFIGTLSVPLFNKKEVDDMSEKMTATETLIVQYYEEVYKELKNISSNAAVQKEQIENIQKEMKELPHKVKSEIKIERNDKKISLIWAPIITGVIILIVQVALHQFKVMYSLALRGVFPYNKTDKVV</sequence>
<comment type="caution">
    <text evidence="2">The sequence shown here is derived from an EMBL/GenBank/DDBJ whole genome shotgun (WGS) entry which is preliminary data.</text>
</comment>
<dbReference type="Proteomes" id="UP000234865">
    <property type="component" value="Unassembled WGS sequence"/>
</dbReference>
<reference evidence="3" key="1">
    <citation type="submission" date="2016-08" db="EMBL/GenBank/DDBJ databases">
        <title>Comparative genomics of Lactococcus lactis strain WFLU12 isolated from the gastrointestinal tract of wild olive flounder (Paralichythys olivaceus).</title>
        <authorList>
            <person name="Nguyen T.L."/>
            <person name="Kim D.-H."/>
        </authorList>
    </citation>
    <scope>NUCLEOTIDE SEQUENCE [LARGE SCALE GENOMIC DNA]</scope>
    <source>
        <strain evidence="3">WFLU12</strain>
    </source>
</reference>
<dbReference type="AlphaFoldDB" id="A0A2N5WF61"/>
<evidence type="ECO:0000313" key="2">
    <source>
        <dbReference type="EMBL" id="PLW60876.1"/>
    </source>
</evidence>
<keyword evidence="1" id="KW-0472">Membrane</keyword>
<keyword evidence="1" id="KW-1133">Transmembrane helix</keyword>
<keyword evidence="1" id="KW-0812">Transmembrane</keyword>
<proteinExistence type="predicted"/>